<dbReference type="EMBL" id="PKMF04000409">
    <property type="protein sequence ID" value="KAK7833212.1"/>
    <property type="molecule type" value="Genomic_DNA"/>
</dbReference>
<gene>
    <name evidence="1" type="ORF">CFP56_025693</name>
</gene>
<comment type="caution">
    <text evidence="1">The sequence shown here is derived from an EMBL/GenBank/DDBJ whole genome shotgun (WGS) entry which is preliminary data.</text>
</comment>
<organism evidence="1 2">
    <name type="scientific">Quercus suber</name>
    <name type="common">Cork oak</name>
    <dbReference type="NCBI Taxonomy" id="58331"/>
    <lineage>
        <taxon>Eukaryota</taxon>
        <taxon>Viridiplantae</taxon>
        <taxon>Streptophyta</taxon>
        <taxon>Embryophyta</taxon>
        <taxon>Tracheophyta</taxon>
        <taxon>Spermatophyta</taxon>
        <taxon>Magnoliopsida</taxon>
        <taxon>eudicotyledons</taxon>
        <taxon>Gunneridae</taxon>
        <taxon>Pentapetalae</taxon>
        <taxon>rosids</taxon>
        <taxon>fabids</taxon>
        <taxon>Fagales</taxon>
        <taxon>Fagaceae</taxon>
        <taxon>Quercus</taxon>
    </lineage>
</organism>
<dbReference type="AlphaFoldDB" id="A0AAW0K2K4"/>
<dbReference type="Proteomes" id="UP000237347">
    <property type="component" value="Unassembled WGS sequence"/>
</dbReference>
<accession>A0AAW0K2K4</accession>
<evidence type="ECO:0000313" key="1">
    <source>
        <dbReference type="EMBL" id="KAK7833212.1"/>
    </source>
</evidence>
<reference evidence="1 2" key="1">
    <citation type="journal article" date="2018" name="Sci. Data">
        <title>The draft genome sequence of cork oak.</title>
        <authorList>
            <person name="Ramos A.M."/>
            <person name="Usie A."/>
            <person name="Barbosa P."/>
            <person name="Barros P.M."/>
            <person name="Capote T."/>
            <person name="Chaves I."/>
            <person name="Simoes F."/>
            <person name="Abreu I."/>
            <person name="Carrasquinho I."/>
            <person name="Faro C."/>
            <person name="Guimaraes J.B."/>
            <person name="Mendonca D."/>
            <person name="Nobrega F."/>
            <person name="Rodrigues L."/>
            <person name="Saibo N.J.M."/>
            <person name="Varela M.C."/>
            <person name="Egas C."/>
            <person name="Matos J."/>
            <person name="Miguel C.M."/>
            <person name="Oliveira M.M."/>
            <person name="Ricardo C.P."/>
            <person name="Goncalves S."/>
        </authorList>
    </citation>
    <scope>NUCLEOTIDE SEQUENCE [LARGE SCALE GENOMIC DNA]</scope>
    <source>
        <strain evidence="2">cv. HL8</strain>
    </source>
</reference>
<sequence>MEGNDGLLFQTIQHLTAFEELVLFNYNWDGIGMAMPKEASKSKILRSSKIGLSSSGTSTCHLSTKSQDFKLSKFEDFAEVDLQHHLFNHLRFGIAPI</sequence>
<keyword evidence="2" id="KW-1185">Reference proteome</keyword>
<evidence type="ECO:0000313" key="2">
    <source>
        <dbReference type="Proteomes" id="UP000237347"/>
    </source>
</evidence>
<proteinExistence type="predicted"/>
<protein>
    <submittedName>
        <fullName evidence="1">Uncharacterized protein</fullName>
    </submittedName>
</protein>
<name>A0AAW0K2K4_QUESU</name>